<dbReference type="EMBL" id="KZ302167">
    <property type="protein sequence ID" value="PFH46685.1"/>
    <property type="molecule type" value="Genomic_DNA"/>
</dbReference>
<accession>A0A2A9N7X0</accession>
<sequence length="119" mass="12595">MDGPCSKVIDDLRVEADGISLVSDSDIGPEGSSSSVLGNSMTLNGSDLVPLIASSLPSSSNSGLFDKLRCCTGGDQSRWNVSDTLRISLSAEPLSRQDLLLVSYGDEKLQRITQETFAV</sequence>
<name>A0A2A9N7X0_9AGAR</name>
<evidence type="ECO:0000313" key="1">
    <source>
        <dbReference type="EMBL" id="PFH46685.1"/>
    </source>
</evidence>
<dbReference type="Proteomes" id="UP000242287">
    <property type="component" value="Unassembled WGS sequence"/>
</dbReference>
<organism evidence="1 2">
    <name type="scientific">Amanita thiersii Skay4041</name>
    <dbReference type="NCBI Taxonomy" id="703135"/>
    <lineage>
        <taxon>Eukaryota</taxon>
        <taxon>Fungi</taxon>
        <taxon>Dikarya</taxon>
        <taxon>Basidiomycota</taxon>
        <taxon>Agaricomycotina</taxon>
        <taxon>Agaricomycetes</taxon>
        <taxon>Agaricomycetidae</taxon>
        <taxon>Agaricales</taxon>
        <taxon>Pluteineae</taxon>
        <taxon>Amanitaceae</taxon>
        <taxon>Amanita</taxon>
    </lineage>
</organism>
<evidence type="ECO:0000313" key="2">
    <source>
        <dbReference type="Proteomes" id="UP000242287"/>
    </source>
</evidence>
<gene>
    <name evidence="1" type="ORF">AMATHDRAFT_69281</name>
</gene>
<keyword evidence="2" id="KW-1185">Reference proteome</keyword>
<dbReference type="AlphaFoldDB" id="A0A2A9N7X0"/>
<reference evidence="1 2" key="1">
    <citation type="submission" date="2014-02" db="EMBL/GenBank/DDBJ databases">
        <title>Transposable element dynamics among asymbiotic and ectomycorrhizal Amanita fungi.</title>
        <authorList>
            <consortium name="DOE Joint Genome Institute"/>
            <person name="Hess J."/>
            <person name="Skrede I."/>
            <person name="Wolfe B."/>
            <person name="LaButti K."/>
            <person name="Ohm R.A."/>
            <person name="Grigoriev I.V."/>
            <person name="Pringle A."/>
        </authorList>
    </citation>
    <scope>NUCLEOTIDE SEQUENCE [LARGE SCALE GENOMIC DNA]</scope>
    <source>
        <strain evidence="1 2">SKay4041</strain>
    </source>
</reference>
<proteinExistence type="predicted"/>
<protein>
    <submittedName>
        <fullName evidence="1">Uncharacterized protein</fullName>
    </submittedName>
</protein>